<keyword evidence="4" id="KW-0472">Membrane</keyword>
<keyword evidence="2" id="KW-0812">Transmembrane</keyword>
<gene>
    <name evidence="5" type="ORF">B9Q03_08450</name>
</gene>
<dbReference type="NCBIfam" id="TIGR02228">
    <property type="entry name" value="sigpep_I_arch"/>
    <property type="match status" value="1"/>
</dbReference>
<evidence type="ECO:0000313" key="6">
    <source>
        <dbReference type="Proteomes" id="UP000240322"/>
    </source>
</evidence>
<dbReference type="InterPro" id="IPR036286">
    <property type="entry name" value="LexA/Signal_pep-like_sf"/>
</dbReference>
<evidence type="ECO:0000256" key="1">
    <source>
        <dbReference type="ARBA" id="ARBA00004370"/>
    </source>
</evidence>
<evidence type="ECO:0000256" key="2">
    <source>
        <dbReference type="ARBA" id="ARBA00022692"/>
    </source>
</evidence>
<dbReference type="AlphaFoldDB" id="A0A2R6AT59"/>
<evidence type="ECO:0000313" key="5">
    <source>
        <dbReference type="EMBL" id="PSN89513.1"/>
    </source>
</evidence>
<organism evidence="5 6">
    <name type="scientific">Candidatus Marsarchaeota G2 archaeon OSP_D</name>
    <dbReference type="NCBI Taxonomy" id="1978157"/>
    <lineage>
        <taxon>Archaea</taxon>
        <taxon>Candidatus Marsarchaeota</taxon>
        <taxon>Candidatus Marsarchaeota group 2</taxon>
    </lineage>
</organism>
<comment type="caution">
    <text evidence="5">The sequence shown here is derived from an EMBL/GenBank/DDBJ whole genome shotgun (WGS) entry which is preliminary data.</text>
</comment>
<accession>A0A2R6AT59</accession>
<name>A0A2R6AT59_9ARCH</name>
<dbReference type="InterPro" id="IPR001733">
    <property type="entry name" value="Peptidase_S26B"/>
</dbReference>
<dbReference type="SUPFAM" id="SSF51306">
    <property type="entry name" value="LexA/Signal peptidase"/>
    <property type="match status" value="1"/>
</dbReference>
<dbReference type="GO" id="GO:0004252">
    <property type="term" value="F:serine-type endopeptidase activity"/>
    <property type="evidence" value="ECO:0007669"/>
    <property type="project" value="InterPro"/>
</dbReference>
<keyword evidence="3" id="KW-1133">Transmembrane helix</keyword>
<comment type="subcellular location">
    <subcellularLocation>
        <location evidence="1">Membrane</location>
    </subcellularLocation>
</comment>
<dbReference type="GO" id="GO:0006465">
    <property type="term" value="P:signal peptide processing"/>
    <property type="evidence" value="ECO:0007669"/>
    <property type="project" value="InterPro"/>
</dbReference>
<protein>
    <submittedName>
        <fullName evidence="5">Signal peptidase I</fullName>
    </submittedName>
</protein>
<dbReference type="EMBL" id="NEXE01000095">
    <property type="protein sequence ID" value="PSN89513.1"/>
    <property type="molecule type" value="Genomic_DNA"/>
</dbReference>
<reference evidence="5 6" key="1">
    <citation type="submission" date="2017-04" db="EMBL/GenBank/DDBJ databases">
        <title>Novel microbial lineages endemic to geothermal iron-oxide mats fill important gaps in the evolutionary history of Archaea.</title>
        <authorList>
            <person name="Jay Z.J."/>
            <person name="Beam J.P."/>
            <person name="Dlakic M."/>
            <person name="Rusch D.B."/>
            <person name="Kozubal M.A."/>
            <person name="Inskeep W.P."/>
        </authorList>
    </citation>
    <scope>NUCLEOTIDE SEQUENCE [LARGE SCALE GENOMIC DNA]</scope>
    <source>
        <strain evidence="5">OSP_D</strain>
    </source>
</reference>
<evidence type="ECO:0000256" key="4">
    <source>
        <dbReference type="ARBA" id="ARBA00023136"/>
    </source>
</evidence>
<dbReference type="CDD" id="cd06530">
    <property type="entry name" value="S26_SPase_I"/>
    <property type="match status" value="1"/>
</dbReference>
<evidence type="ECO:0000256" key="3">
    <source>
        <dbReference type="ARBA" id="ARBA00022989"/>
    </source>
</evidence>
<sequence length="284" mass="31265">MRTRLSAALIVLGVALITVGPPILLHTAVYPVAVVRGNSMFPVLQNGELVVFRGIQDPYNITNNTIIVFVEGDAPVNSLNYLVRPVVIHEVIGRIVNQYGRVYYETKGVNNPYPDPGLTPASNIVGTPVLEVPYAGFILLFFSSPEGLVALIGFLTVYTVEDYARTEELKRENRMRFLAPWSFIASQGGISEATLLRLSFLAQNSETLANPLAAWLAQNIKRRWVFRVEECPLHPEKRGDRRVTYSGGGAPTLSVCAAELEKTRPELLFSTASASRSSTPSNFK</sequence>
<dbReference type="Proteomes" id="UP000240322">
    <property type="component" value="Unassembled WGS sequence"/>
</dbReference>
<dbReference type="InterPro" id="IPR019533">
    <property type="entry name" value="Peptidase_S26"/>
</dbReference>
<proteinExistence type="predicted"/>
<dbReference type="GO" id="GO:0016020">
    <property type="term" value="C:membrane"/>
    <property type="evidence" value="ECO:0007669"/>
    <property type="project" value="UniProtKB-SubCell"/>
</dbReference>